<sequence length="44" mass="4740">MTRLHSTQTKKSYKKPVLVKKGNVAKLTKGVKPGSNDLESGGQV</sequence>
<protein>
    <submittedName>
        <fullName evidence="1">Lasso RiPP family leader peptide-containing protein</fullName>
    </submittedName>
</protein>
<dbReference type="NCBIfam" id="NF033521">
    <property type="entry name" value="lasso_leader_L3"/>
    <property type="match status" value="1"/>
</dbReference>
<proteinExistence type="predicted"/>
<reference evidence="2" key="1">
    <citation type="submission" date="2023-07" db="EMBL/GenBank/DDBJ databases">
        <title>Dyadobacter sp. nov 'subterranea' isolated from contaminted grondwater.</title>
        <authorList>
            <person name="Szabo I."/>
            <person name="Al-Omari J."/>
            <person name="Szerdahelyi S.G."/>
            <person name="Rado J."/>
        </authorList>
    </citation>
    <scope>NUCLEOTIDE SEQUENCE [LARGE SCALE GENOMIC DNA]</scope>
    <source>
        <strain evidence="2">UP-52</strain>
    </source>
</reference>
<accession>A0ABR9WI66</accession>
<dbReference type="EMBL" id="JACYGY010000001">
    <property type="protein sequence ID" value="MBE9465078.1"/>
    <property type="molecule type" value="Genomic_DNA"/>
</dbReference>
<gene>
    <name evidence="1" type="ORF">IEE83_24610</name>
</gene>
<organism evidence="1 2">
    <name type="scientific">Dyadobacter subterraneus</name>
    <dbReference type="NCBI Taxonomy" id="2773304"/>
    <lineage>
        <taxon>Bacteria</taxon>
        <taxon>Pseudomonadati</taxon>
        <taxon>Bacteroidota</taxon>
        <taxon>Cytophagia</taxon>
        <taxon>Cytophagales</taxon>
        <taxon>Spirosomataceae</taxon>
        <taxon>Dyadobacter</taxon>
    </lineage>
</organism>
<dbReference type="Proteomes" id="UP000634134">
    <property type="component" value="Unassembled WGS sequence"/>
</dbReference>
<evidence type="ECO:0000313" key="1">
    <source>
        <dbReference type="EMBL" id="MBE9465078.1"/>
    </source>
</evidence>
<evidence type="ECO:0000313" key="2">
    <source>
        <dbReference type="Proteomes" id="UP000634134"/>
    </source>
</evidence>
<keyword evidence="2" id="KW-1185">Reference proteome</keyword>
<name>A0ABR9WI66_9BACT</name>
<dbReference type="RefSeq" id="WP_194123105.1">
    <property type="nucleotide sequence ID" value="NZ_JACYGY010000001.1"/>
</dbReference>
<comment type="caution">
    <text evidence="1">The sequence shown here is derived from an EMBL/GenBank/DDBJ whole genome shotgun (WGS) entry which is preliminary data.</text>
</comment>